<gene>
    <name evidence="3" type="ordered locus">Hoch_3358</name>
</gene>
<accession>D0LV19</accession>
<feature type="compositionally biased region" description="Pro residues" evidence="1">
    <location>
        <begin position="124"/>
        <end position="133"/>
    </location>
</feature>
<dbReference type="AlphaFoldDB" id="D0LV19"/>
<dbReference type="Proteomes" id="UP000001880">
    <property type="component" value="Chromosome"/>
</dbReference>
<evidence type="ECO:0000313" key="3">
    <source>
        <dbReference type="EMBL" id="ACY15860.1"/>
    </source>
</evidence>
<feature type="region of interest" description="Disordered" evidence="1">
    <location>
        <begin position="545"/>
        <end position="575"/>
    </location>
</feature>
<feature type="signal peptide" evidence="2">
    <location>
        <begin position="1"/>
        <end position="35"/>
    </location>
</feature>
<dbReference type="InterPro" id="IPR006311">
    <property type="entry name" value="TAT_signal"/>
</dbReference>
<feature type="compositionally biased region" description="Pro residues" evidence="1">
    <location>
        <begin position="545"/>
        <end position="554"/>
    </location>
</feature>
<feature type="region of interest" description="Disordered" evidence="1">
    <location>
        <begin position="116"/>
        <end position="135"/>
    </location>
</feature>
<proteinExistence type="predicted"/>
<dbReference type="InterPro" id="IPR019283">
    <property type="entry name" value="DUF2330"/>
</dbReference>
<keyword evidence="4" id="KW-1185">Reference proteome</keyword>
<dbReference type="STRING" id="502025.Hoch_3358"/>
<dbReference type="RefSeq" id="WP_012828460.1">
    <property type="nucleotide sequence ID" value="NC_013440.1"/>
</dbReference>
<dbReference type="KEGG" id="hoh:Hoch_3358"/>
<keyword evidence="2" id="KW-0732">Signal</keyword>
<dbReference type="EMBL" id="CP001804">
    <property type="protein sequence ID" value="ACY15860.1"/>
    <property type="molecule type" value="Genomic_DNA"/>
</dbReference>
<reference evidence="3 4" key="1">
    <citation type="journal article" date="2010" name="Stand. Genomic Sci.">
        <title>Complete genome sequence of Haliangium ochraceum type strain (SMP-2).</title>
        <authorList>
            <consortium name="US DOE Joint Genome Institute (JGI-PGF)"/>
            <person name="Ivanova N."/>
            <person name="Daum C."/>
            <person name="Lang E."/>
            <person name="Abt B."/>
            <person name="Kopitz M."/>
            <person name="Saunders E."/>
            <person name="Lapidus A."/>
            <person name="Lucas S."/>
            <person name="Glavina Del Rio T."/>
            <person name="Nolan M."/>
            <person name="Tice H."/>
            <person name="Copeland A."/>
            <person name="Cheng J.F."/>
            <person name="Chen F."/>
            <person name="Bruce D."/>
            <person name="Goodwin L."/>
            <person name="Pitluck S."/>
            <person name="Mavromatis K."/>
            <person name="Pati A."/>
            <person name="Mikhailova N."/>
            <person name="Chen A."/>
            <person name="Palaniappan K."/>
            <person name="Land M."/>
            <person name="Hauser L."/>
            <person name="Chang Y.J."/>
            <person name="Jeffries C.D."/>
            <person name="Detter J.C."/>
            <person name="Brettin T."/>
            <person name="Rohde M."/>
            <person name="Goker M."/>
            <person name="Bristow J."/>
            <person name="Markowitz V."/>
            <person name="Eisen J.A."/>
            <person name="Hugenholtz P."/>
            <person name="Kyrpides N.C."/>
            <person name="Klenk H.P."/>
        </authorList>
    </citation>
    <scope>NUCLEOTIDE SEQUENCE [LARGE SCALE GENOMIC DNA]</scope>
    <source>
        <strain evidence="4">DSM 14365 / CIP 107738 / JCM 11303 / AJ 13395 / SMP-2</strain>
    </source>
</reference>
<evidence type="ECO:0000256" key="2">
    <source>
        <dbReference type="SAM" id="SignalP"/>
    </source>
</evidence>
<name>D0LV19_HALO1</name>
<dbReference type="HOGENOM" id="CLU_452538_0_0_7"/>
<protein>
    <recommendedName>
        <fullName evidence="5">DUF2330 domain-containing protein</fullName>
    </recommendedName>
</protein>
<dbReference type="eggNOG" id="COG4402">
    <property type="taxonomic scope" value="Bacteria"/>
</dbReference>
<evidence type="ECO:0000256" key="1">
    <source>
        <dbReference type="SAM" id="MobiDB-lite"/>
    </source>
</evidence>
<feature type="chain" id="PRO_5003010940" description="DUF2330 domain-containing protein" evidence="2">
    <location>
        <begin position="36"/>
        <end position="598"/>
    </location>
</feature>
<dbReference type="OrthoDB" id="5503640at2"/>
<dbReference type="PROSITE" id="PS51318">
    <property type="entry name" value="TAT"/>
    <property type="match status" value="1"/>
</dbReference>
<organism evidence="3 4">
    <name type="scientific">Haliangium ochraceum (strain DSM 14365 / JCM 11303 / SMP-2)</name>
    <dbReference type="NCBI Taxonomy" id="502025"/>
    <lineage>
        <taxon>Bacteria</taxon>
        <taxon>Pseudomonadati</taxon>
        <taxon>Myxococcota</taxon>
        <taxon>Polyangia</taxon>
        <taxon>Haliangiales</taxon>
        <taxon>Kofleriaceae</taxon>
        <taxon>Haliangium</taxon>
    </lineage>
</organism>
<evidence type="ECO:0000313" key="4">
    <source>
        <dbReference type="Proteomes" id="UP000001880"/>
    </source>
</evidence>
<evidence type="ECO:0008006" key="5">
    <source>
        <dbReference type="Google" id="ProtNLM"/>
    </source>
</evidence>
<sequence>MPSSPRLVLAASLGLAGALALSAASGLAPVPSAHACGCFAQSNPTVPVVQGGERIVFAVEDGVVTAHVQIQYSGAAEEFAWLVPLPAVPTLDIGTDELFTTLLSATTPRYRASLDIGECGPVSSPGPTPPPPPGDDDLVVGREVVGPFETAILRADEKQPLLDWLSDNRFFVPAGTDAIIDPYIKEGAYFLALKLATGNDAGDLQPIVFSYASELPQIPIVLTSIGAEPDMPVVVWVLGEHRAVPRNFAHVVLNDARIDWITNGSNYLELVSEAIDEADDHHAFVTENAGTINSLRGQLDPDGRFGDRALLRQIDDPAAYLEYLFENGYTQPAAPGTVTLSTQLISLLDAHLPLPQELVDAVSEDSGVTIGPGDLYIAYRDYREQYPDIVGPAHADFDPAALTDLLEERVVEPTLAAGQLFRDHNYITRLFTMLSPEEMTKDPVFSFNPDLPTVSRSHSASRLVLECDVEYYNYPNTDGPGLLTTEQGWELFVPRLGENDWVDVEMPASLRIEILREEGAPVTVVDNSALIAERIAAYRTLPPEYLPSPDPVDPVDPVDEDDAGGCSTSPSRAPAGGALVLAAGVLLSLRRRRARVRA</sequence>
<dbReference type="Pfam" id="PF10092">
    <property type="entry name" value="DUF2330"/>
    <property type="match status" value="1"/>
</dbReference>